<protein>
    <submittedName>
        <fullName evidence="4">Enoyl-CoA hydratase</fullName>
    </submittedName>
</protein>
<dbReference type="CDD" id="cd06558">
    <property type="entry name" value="crotonase-like"/>
    <property type="match status" value="1"/>
</dbReference>
<sequence length="256" mass="27233">MSLVLKDTPSPGIGLLTLNRPDARNALSFELREELIDGFAEFAADEAIRCVILTGGDEIFAAGADLKQLGETNSVDMLRIGAERYWLAIGAFPKPLIAAVNGFALGGGFELAMHADIIIAGESARFGLPEVKVGLIPGAGGTQRLPRAIGKFAAMRYLLTGDMLSAQKAERLGLVSEVVADNEVLPTAMEIAGRIAKRAPLAVRQVKEAVLSGADVPLDAALRIERKALQLLMSSEDKAEGIASFIEKRPPVFRGR</sequence>
<dbReference type="PROSITE" id="PS00166">
    <property type="entry name" value="ENOYL_COA_HYDRATASE"/>
    <property type="match status" value="1"/>
</dbReference>
<dbReference type="AlphaFoldDB" id="A0A4R5VJ50"/>
<dbReference type="SUPFAM" id="SSF52096">
    <property type="entry name" value="ClpP/crotonase"/>
    <property type="match status" value="1"/>
</dbReference>
<organism evidence="4 5">
    <name type="scientific">Antarcticimicrobium luteum</name>
    <dbReference type="NCBI Taxonomy" id="2547397"/>
    <lineage>
        <taxon>Bacteria</taxon>
        <taxon>Pseudomonadati</taxon>
        <taxon>Pseudomonadota</taxon>
        <taxon>Alphaproteobacteria</taxon>
        <taxon>Rhodobacterales</taxon>
        <taxon>Paracoccaceae</taxon>
        <taxon>Antarcticimicrobium</taxon>
    </lineage>
</organism>
<gene>
    <name evidence="4" type="ORF">E1832_00170</name>
</gene>
<keyword evidence="2" id="KW-0456">Lyase</keyword>
<dbReference type="PANTHER" id="PTHR11941:SF54">
    <property type="entry name" value="ENOYL-COA HYDRATASE, MITOCHONDRIAL"/>
    <property type="match status" value="1"/>
</dbReference>
<evidence type="ECO:0000256" key="1">
    <source>
        <dbReference type="ARBA" id="ARBA00005254"/>
    </source>
</evidence>
<dbReference type="InterPro" id="IPR014748">
    <property type="entry name" value="Enoyl-CoA_hydra_C"/>
</dbReference>
<dbReference type="FunFam" id="1.10.12.10:FF:000001">
    <property type="entry name" value="Probable enoyl-CoA hydratase, mitochondrial"/>
    <property type="match status" value="1"/>
</dbReference>
<evidence type="ECO:0000313" key="4">
    <source>
        <dbReference type="EMBL" id="TDK54042.1"/>
    </source>
</evidence>
<accession>A0A4R5VJ50</accession>
<dbReference type="PANTHER" id="PTHR11941">
    <property type="entry name" value="ENOYL-COA HYDRATASE-RELATED"/>
    <property type="match status" value="1"/>
</dbReference>
<dbReference type="Gene3D" id="1.10.12.10">
    <property type="entry name" value="Lyase 2-enoyl-coa Hydratase, Chain A, domain 2"/>
    <property type="match status" value="1"/>
</dbReference>
<dbReference type="Pfam" id="PF00378">
    <property type="entry name" value="ECH_1"/>
    <property type="match status" value="1"/>
</dbReference>
<comment type="caution">
    <text evidence="4">The sequence shown here is derived from an EMBL/GenBank/DDBJ whole genome shotgun (WGS) entry which is preliminary data.</text>
</comment>
<dbReference type="GO" id="GO:0016836">
    <property type="term" value="F:hydro-lyase activity"/>
    <property type="evidence" value="ECO:0007669"/>
    <property type="project" value="UniProtKB-ARBA"/>
</dbReference>
<keyword evidence="5" id="KW-1185">Reference proteome</keyword>
<dbReference type="Gene3D" id="3.90.226.10">
    <property type="entry name" value="2-enoyl-CoA Hydratase, Chain A, domain 1"/>
    <property type="match status" value="1"/>
</dbReference>
<dbReference type="RefSeq" id="WP_133357759.1">
    <property type="nucleotide sequence ID" value="NZ_SMUV01000015.1"/>
</dbReference>
<reference evidence="4 5" key="1">
    <citation type="submission" date="2019-03" db="EMBL/GenBank/DDBJ databases">
        <title>Ruegeria lutea sp. nov., a novel strain, isolated from marine sediment, the Masan Bay, South Korea.</title>
        <authorList>
            <person name="Kim J."/>
            <person name="Kim D.-Y."/>
            <person name="Lee S.-S."/>
        </authorList>
    </citation>
    <scope>NUCLEOTIDE SEQUENCE [LARGE SCALE GENOMIC DNA]</scope>
    <source>
        <strain evidence="4 5">318-1</strain>
    </source>
</reference>
<dbReference type="NCBIfam" id="NF006007">
    <property type="entry name" value="PRK08138.1"/>
    <property type="match status" value="1"/>
</dbReference>
<evidence type="ECO:0000256" key="3">
    <source>
        <dbReference type="RuleBase" id="RU003707"/>
    </source>
</evidence>
<comment type="similarity">
    <text evidence="1 3">Belongs to the enoyl-CoA hydratase/isomerase family.</text>
</comment>
<name>A0A4R5VJ50_9RHOB</name>
<dbReference type="OrthoDB" id="9775794at2"/>
<proteinExistence type="inferred from homology"/>
<dbReference type="InterPro" id="IPR029045">
    <property type="entry name" value="ClpP/crotonase-like_dom_sf"/>
</dbReference>
<evidence type="ECO:0000313" key="5">
    <source>
        <dbReference type="Proteomes" id="UP000295301"/>
    </source>
</evidence>
<dbReference type="EMBL" id="SMUV01000015">
    <property type="protein sequence ID" value="TDK54042.1"/>
    <property type="molecule type" value="Genomic_DNA"/>
</dbReference>
<dbReference type="InterPro" id="IPR001753">
    <property type="entry name" value="Enoyl-CoA_hydra/iso"/>
</dbReference>
<dbReference type="InterPro" id="IPR018376">
    <property type="entry name" value="Enoyl-CoA_hyd/isom_CS"/>
</dbReference>
<dbReference type="Proteomes" id="UP000295301">
    <property type="component" value="Unassembled WGS sequence"/>
</dbReference>
<dbReference type="FunFam" id="3.90.226.10:FF:000009">
    <property type="entry name" value="Carnitinyl-CoA dehydratase"/>
    <property type="match status" value="1"/>
</dbReference>
<dbReference type="GO" id="GO:0006635">
    <property type="term" value="P:fatty acid beta-oxidation"/>
    <property type="evidence" value="ECO:0007669"/>
    <property type="project" value="TreeGrafter"/>
</dbReference>
<evidence type="ECO:0000256" key="2">
    <source>
        <dbReference type="ARBA" id="ARBA00023239"/>
    </source>
</evidence>